<name>A0ABD1NUJ3_9LAMI</name>
<keyword evidence="3" id="KW-1185">Reference proteome</keyword>
<reference evidence="3" key="1">
    <citation type="submission" date="2024-07" db="EMBL/GenBank/DDBJ databases">
        <title>Two chromosome-level genome assemblies of Korean endemic species Abeliophyllum distichum and Forsythia ovata (Oleaceae).</title>
        <authorList>
            <person name="Jang H."/>
        </authorList>
    </citation>
    <scope>NUCLEOTIDE SEQUENCE [LARGE SCALE GENOMIC DNA]</scope>
</reference>
<dbReference type="Proteomes" id="UP001604277">
    <property type="component" value="Unassembled WGS sequence"/>
</dbReference>
<proteinExistence type="predicted"/>
<protein>
    <submittedName>
        <fullName evidence="2">Uncharacterized protein</fullName>
    </submittedName>
</protein>
<dbReference type="EMBL" id="JBFOLJ010000123">
    <property type="protein sequence ID" value="KAL2455297.1"/>
    <property type="molecule type" value="Genomic_DNA"/>
</dbReference>
<comment type="caution">
    <text evidence="2">The sequence shown here is derived from an EMBL/GenBank/DDBJ whole genome shotgun (WGS) entry which is preliminary data.</text>
</comment>
<evidence type="ECO:0000313" key="2">
    <source>
        <dbReference type="EMBL" id="KAL2455297.1"/>
    </source>
</evidence>
<feature type="region of interest" description="Disordered" evidence="1">
    <location>
        <begin position="37"/>
        <end position="84"/>
    </location>
</feature>
<organism evidence="2 3">
    <name type="scientific">Forsythia ovata</name>
    <dbReference type="NCBI Taxonomy" id="205694"/>
    <lineage>
        <taxon>Eukaryota</taxon>
        <taxon>Viridiplantae</taxon>
        <taxon>Streptophyta</taxon>
        <taxon>Embryophyta</taxon>
        <taxon>Tracheophyta</taxon>
        <taxon>Spermatophyta</taxon>
        <taxon>Magnoliopsida</taxon>
        <taxon>eudicotyledons</taxon>
        <taxon>Gunneridae</taxon>
        <taxon>Pentapetalae</taxon>
        <taxon>asterids</taxon>
        <taxon>lamiids</taxon>
        <taxon>Lamiales</taxon>
        <taxon>Oleaceae</taxon>
        <taxon>Forsythieae</taxon>
        <taxon>Forsythia</taxon>
    </lineage>
</organism>
<gene>
    <name evidence="2" type="ORF">Fot_57654</name>
</gene>
<feature type="compositionally biased region" description="Basic and acidic residues" evidence="1">
    <location>
        <begin position="62"/>
        <end position="79"/>
    </location>
</feature>
<evidence type="ECO:0000313" key="3">
    <source>
        <dbReference type="Proteomes" id="UP001604277"/>
    </source>
</evidence>
<sequence length="102" mass="11036">MSPLITNLRPETSSRVVHDAGRVMAQPGLKAMAVQNTAIPRGLAPGDLPTTQGPGTKKNAQKPREETVNRKSEGGDRLQVHSRPASWLQSRHFCAYDVGHVA</sequence>
<evidence type="ECO:0000256" key="1">
    <source>
        <dbReference type="SAM" id="MobiDB-lite"/>
    </source>
</evidence>
<accession>A0ABD1NUJ3</accession>
<dbReference type="AlphaFoldDB" id="A0ABD1NUJ3"/>